<dbReference type="EMBL" id="JASCZI010211853">
    <property type="protein sequence ID" value="MED6197130.1"/>
    <property type="molecule type" value="Genomic_DNA"/>
</dbReference>
<dbReference type="Pfam" id="PF02902">
    <property type="entry name" value="Peptidase_C48"/>
    <property type="match status" value="1"/>
</dbReference>
<gene>
    <name evidence="7" type="ORF">PIB30_053851</name>
</gene>
<sequence>MGKKSAANKDKAVAEPTKKKGSGKNQGHEFRCLPKTVTQMFIYLKEHPDKRALVDEMGFGALSYLPNEYLNQRLLKQIYDRYDIYDNTIYSDAAAKKLSQEDSDVYKFFQGITTVALQNLIKTIPIDTDENRKLWMRSFMLFVQQVFLLPNSTAKITPLALPTIFDLENTRNRNWAHHGLLKTGKLRAEKEQLKKNTEMVLSSESQSSSSTDGEGDSESESQQQERRSTRKEDRRVASPSSSDFEDTVSEEPPQQERRMKQKNDRAVVGSNAPFNPTQQSAAVDGLPQSDDATLADALKTIKNIRKRKKQQTEDINTKKRIVQGIEGGEEMQDVRRSAFEAANGSNRTRMFDSFETVSLGREDSDNVVVEGPSIMPSQPSQTGKSVLQAGPEAKVQPEAEVQPEVGIVVGKEQQPEPIIVEMPLQPEQPSTPQYNEVDDPMPINMEIPLETQEQCSLTLLPWLQPEAGTSTAVQSPEAVITNMLLSMNREKSDNQEQHLGDQCKNHDPLQQQYQNALTKQDLEERCTTWATVENNNKYETIFQLKRPRTIEAMKYNFLTMASATCIDIQMTRMFDTYDTNYLEKKTKMPYRVELIKDHAEYMELLDRDKLKSHSALFAPVVFSNHWWLYVLDVDNKEFYIVDSVYGITPNQRRVWAGAQSILKKGTISLQLRCVEVQKQPNPTDCGVYVMKWMELLDAAMLSGCYEFKVRYNLEEWGQDKLDGFKREIVAKLILSKENTLRVEAINQASKMGRQTKPSAALQSPYVKIPNPSKEVEKFTKPIQAVGQLMVKEFYANAWEPDKAKRKPFTYTSSVRGTEISFAPSNIKRVLKLKKDPIPDAPSYHERKANNDYRLDHILEDMCEEGAEWVRHRDGRPHYLRRSDLEPMTKGWYEFVCRSILPTTNRSELTVERAMLIHSIIIGENINVEKIIAEQIYKFVYKMGFSSSLPFPSIIAALCADARIPAIPDDTLIPQEPPIVAEAMVRTREARAKNPRQARQATPPRQQPQFQHQQDFSSGFYTHFDTSMSQVYRRLDQQQEENRRSFEAINTRMDRMDDQLSFLCYSNQMVNEQMLSLYQNIARQFKEMEMQGILVTMANLAIHRQREEEINQERMRYNQILQEVAAQQAREANKGKTREVVPDSEDEFVRANSRNFK</sequence>
<dbReference type="Proteomes" id="UP001341840">
    <property type="component" value="Unassembled WGS sequence"/>
</dbReference>
<comment type="similarity">
    <text evidence="1">Belongs to the peptidase C48 family.</text>
</comment>
<protein>
    <recommendedName>
        <fullName evidence="6">Ubiquitin-like protease family profile domain-containing protein</fullName>
    </recommendedName>
</protein>
<keyword evidence="3" id="KW-0378">Hydrolase</keyword>
<feature type="compositionally biased region" description="Low complexity" evidence="5">
    <location>
        <begin position="202"/>
        <end position="212"/>
    </location>
</feature>
<feature type="compositionally biased region" description="Basic and acidic residues" evidence="5">
    <location>
        <begin position="254"/>
        <end position="265"/>
    </location>
</feature>
<keyword evidence="2" id="KW-0645">Protease</keyword>
<feature type="compositionally biased region" description="Low complexity" evidence="5">
    <location>
        <begin position="994"/>
        <end position="1012"/>
    </location>
</feature>
<evidence type="ECO:0000313" key="8">
    <source>
        <dbReference type="Proteomes" id="UP001341840"/>
    </source>
</evidence>
<feature type="compositionally biased region" description="Basic and acidic residues" evidence="5">
    <location>
        <begin position="223"/>
        <end position="236"/>
    </location>
</feature>
<evidence type="ECO:0000256" key="5">
    <source>
        <dbReference type="SAM" id="MobiDB-lite"/>
    </source>
</evidence>
<evidence type="ECO:0000256" key="1">
    <source>
        <dbReference type="ARBA" id="ARBA00005234"/>
    </source>
</evidence>
<evidence type="ECO:0000256" key="4">
    <source>
        <dbReference type="ARBA" id="ARBA00022807"/>
    </source>
</evidence>
<evidence type="ECO:0000256" key="2">
    <source>
        <dbReference type="ARBA" id="ARBA00022670"/>
    </source>
</evidence>
<dbReference type="SUPFAM" id="SSF54001">
    <property type="entry name" value="Cysteine proteinases"/>
    <property type="match status" value="1"/>
</dbReference>
<feature type="compositionally biased region" description="Basic and acidic residues" evidence="5">
    <location>
        <begin position="1130"/>
        <end position="1140"/>
    </location>
</feature>
<proteinExistence type="inferred from homology"/>
<name>A0ABU6XGC9_9FABA</name>
<keyword evidence="4" id="KW-0788">Thiol protease</keyword>
<dbReference type="InterPro" id="IPR038765">
    <property type="entry name" value="Papain-like_cys_pep_sf"/>
</dbReference>
<feature type="region of interest" description="Disordered" evidence="5">
    <location>
        <begin position="195"/>
        <end position="288"/>
    </location>
</feature>
<feature type="compositionally biased region" description="Basic and acidic residues" evidence="5">
    <location>
        <begin position="7"/>
        <end position="18"/>
    </location>
</feature>
<feature type="domain" description="Ubiquitin-like protease family profile" evidence="6">
    <location>
        <begin position="507"/>
        <end position="696"/>
    </location>
</feature>
<reference evidence="7 8" key="1">
    <citation type="journal article" date="2023" name="Plants (Basel)">
        <title>Bridging the Gap: Combining Genomics and Transcriptomics Approaches to Understand Stylosanthes scabra, an Orphan Legume from the Brazilian Caatinga.</title>
        <authorList>
            <person name="Ferreira-Neto J.R.C."/>
            <person name="da Silva M.D."/>
            <person name="Binneck E."/>
            <person name="de Melo N.F."/>
            <person name="da Silva R.H."/>
            <person name="de Melo A.L.T.M."/>
            <person name="Pandolfi V."/>
            <person name="Bustamante F.O."/>
            <person name="Brasileiro-Vidal A.C."/>
            <person name="Benko-Iseppon A.M."/>
        </authorList>
    </citation>
    <scope>NUCLEOTIDE SEQUENCE [LARGE SCALE GENOMIC DNA]</scope>
    <source>
        <tissue evidence="7">Leaves</tissue>
    </source>
</reference>
<feature type="non-terminal residue" evidence="7">
    <location>
        <position position="1156"/>
    </location>
</feature>
<comment type="caution">
    <text evidence="7">The sequence shown here is derived from an EMBL/GenBank/DDBJ whole genome shotgun (WGS) entry which is preliminary data.</text>
</comment>
<organism evidence="7 8">
    <name type="scientific">Stylosanthes scabra</name>
    <dbReference type="NCBI Taxonomy" id="79078"/>
    <lineage>
        <taxon>Eukaryota</taxon>
        <taxon>Viridiplantae</taxon>
        <taxon>Streptophyta</taxon>
        <taxon>Embryophyta</taxon>
        <taxon>Tracheophyta</taxon>
        <taxon>Spermatophyta</taxon>
        <taxon>Magnoliopsida</taxon>
        <taxon>eudicotyledons</taxon>
        <taxon>Gunneridae</taxon>
        <taxon>Pentapetalae</taxon>
        <taxon>rosids</taxon>
        <taxon>fabids</taxon>
        <taxon>Fabales</taxon>
        <taxon>Fabaceae</taxon>
        <taxon>Papilionoideae</taxon>
        <taxon>50 kb inversion clade</taxon>
        <taxon>dalbergioids sensu lato</taxon>
        <taxon>Dalbergieae</taxon>
        <taxon>Pterocarpus clade</taxon>
        <taxon>Stylosanthes</taxon>
    </lineage>
</organism>
<evidence type="ECO:0000256" key="3">
    <source>
        <dbReference type="ARBA" id="ARBA00022801"/>
    </source>
</evidence>
<dbReference type="InterPro" id="IPR046796">
    <property type="entry name" value="Transposase_32_dom"/>
</dbReference>
<dbReference type="Pfam" id="PF20167">
    <property type="entry name" value="Transposase_32"/>
    <property type="match status" value="1"/>
</dbReference>
<feature type="region of interest" description="Disordered" evidence="5">
    <location>
        <begin position="1128"/>
        <end position="1156"/>
    </location>
</feature>
<accession>A0ABU6XGC9</accession>
<feature type="region of interest" description="Disordered" evidence="5">
    <location>
        <begin position="988"/>
        <end position="1012"/>
    </location>
</feature>
<dbReference type="InterPro" id="IPR003653">
    <property type="entry name" value="Peptidase_C48_C"/>
</dbReference>
<dbReference type="PROSITE" id="PS50600">
    <property type="entry name" value="ULP_PROTEASE"/>
    <property type="match status" value="1"/>
</dbReference>
<dbReference type="Gene3D" id="3.40.395.10">
    <property type="entry name" value="Adenoviral Proteinase, Chain A"/>
    <property type="match status" value="1"/>
</dbReference>
<dbReference type="PANTHER" id="PTHR12606">
    <property type="entry name" value="SENTRIN/SUMO-SPECIFIC PROTEASE"/>
    <property type="match status" value="1"/>
</dbReference>
<evidence type="ECO:0000313" key="7">
    <source>
        <dbReference type="EMBL" id="MED6197130.1"/>
    </source>
</evidence>
<feature type="compositionally biased region" description="Polar residues" evidence="5">
    <location>
        <begin position="272"/>
        <end position="281"/>
    </location>
</feature>
<evidence type="ECO:0000259" key="6">
    <source>
        <dbReference type="PROSITE" id="PS50600"/>
    </source>
</evidence>
<dbReference type="PANTHER" id="PTHR12606:SF136">
    <property type="entry name" value="ULP1 PROTEASE FAMILY PROTEIN"/>
    <property type="match status" value="1"/>
</dbReference>
<keyword evidence="8" id="KW-1185">Reference proteome</keyword>
<feature type="region of interest" description="Disordered" evidence="5">
    <location>
        <begin position="1"/>
        <end position="29"/>
    </location>
</feature>